<protein>
    <submittedName>
        <fullName evidence="2">Uncharacterized protein</fullName>
    </submittedName>
</protein>
<sequence length="212" mass="22812">MLKQETAGHAAAHNTSPVKSAFALPALSEDYVNEDEDNSTEAAPGNETQNLYIIKSVVYEIGILTDGDDEDSSNETHEQVDLSFFDPNYNGSIIDLSNIPLPIQTNVSGVAITGILPTDLGSISLNDDGTASYNGTAFPILPNKQVRITHNISTVSKDKSSSILSELPKILGLDDLIKTNSTKTEGENEEVTTETDKNLKVEGLSERDKQTS</sequence>
<dbReference type="EMBL" id="JAPWTJ010000012">
    <property type="protein sequence ID" value="KAJ8985550.1"/>
    <property type="molecule type" value="Genomic_DNA"/>
</dbReference>
<dbReference type="Proteomes" id="UP001162164">
    <property type="component" value="Unassembled WGS sequence"/>
</dbReference>
<evidence type="ECO:0000313" key="2">
    <source>
        <dbReference type="EMBL" id="KAJ8985550.1"/>
    </source>
</evidence>
<keyword evidence="3" id="KW-1185">Reference proteome</keyword>
<gene>
    <name evidence="2" type="ORF">NQ317_019934</name>
</gene>
<reference evidence="2" key="1">
    <citation type="journal article" date="2023" name="Insect Mol. Biol.">
        <title>Genome sequencing provides insights into the evolution of gene families encoding plant cell wall-degrading enzymes in longhorned beetles.</title>
        <authorList>
            <person name="Shin N.R."/>
            <person name="Okamura Y."/>
            <person name="Kirsch R."/>
            <person name="Pauchet Y."/>
        </authorList>
    </citation>
    <scope>NUCLEOTIDE SEQUENCE</scope>
    <source>
        <strain evidence="2">MMC_N1</strain>
    </source>
</reference>
<feature type="region of interest" description="Disordered" evidence="1">
    <location>
        <begin position="181"/>
        <end position="212"/>
    </location>
</feature>
<proteinExistence type="predicted"/>
<accession>A0ABQ9K7Q5</accession>
<name>A0ABQ9K7Q5_9CUCU</name>
<comment type="caution">
    <text evidence="2">The sequence shown here is derived from an EMBL/GenBank/DDBJ whole genome shotgun (WGS) entry which is preliminary data.</text>
</comment>
<evidence type="ECO:0000313" key="3">
    <source>
        <dbReference type="Proteomes" id="UP001162164"/>
    </source>
</evidence>
<organism evidence="2 3">
    <name type="scientific">Molorchus minor</name>
    <dbReference type="NCBI Taxonomy" id="1323400"/>
    <lineage>
        <taxon>Eukaryota</taxon>
        <taxon>Metazoa</taxon>
        <taxon>Ecdysozoa</taxon>
        <taxon>Arthropoda</taxon>
        <taxon>Hexapoda</taxon>
        <taxon>Insecta</taxon>
        <taxon>Pterygota</taxon>
        <taxon>Neoptera</taxon>
        <taxon>Endopterygota</taxon>
        <taxon>Coleoptera</taxon>
        <taxon>Polyphaga</taxon>
        <taxon>Cucujiformia</taxon>
        <taxon>Chrysomeloidea</taxon>
        <taxon>Cerambycidae</taxon>
        <taxon>Lamiinae</taxon>
        <taxon>Monochamini</taxon>
        <taxon>Molorchus</taxon>
    </lineage>
</organism>
<evidence type="ECO:0000256" key="1">
    <source>
        <dbReference type="SAM" id="MobiDB-lite"/>
    </source>
</evidence>
<feature type="compositionally biased region" description="Basic and acidic residues" evidence="1">
    <location>
        <begin position="194"/>
        <end position="212"/>
    </location>
</feature>